<keyword evidence="2" id="KW-1185">Reference proteome</keyword>
<gene>
    <name evidence="1" type="ORF">HH214_16735</name>
</gene>
<proteinExistence type="predicted"/>
<dbReference type="AlphaFoldDB" id="A0A7L5E462"/>
<protein>
    <submittedName>
        <fullName evidence="1">Uncharacterized protein</fullName>
    </submittedName>
</protein>
<dbReference type="EMBL" id="CP051682">
    <property type="protein sequence ID" value="QJD97398.1"/>
    <property type="molecule type" value="Genomic_DNA"/>
</dbReference>
<dbReference type="RefSeq" id="WP_169609540.1">
    <property type="nucleotide sequence ID" value="NZ_CP051682.1"/>
</dbReference>
<dbReference type="Proteomes" id="UP000503278">
    <property type="component" value="Chromosome"/>
</dbReference>
<name>A0A7L5E462_9SPHI</name>
<accession>A0A7L5E462</accession>
<evidence type="ECO:0000313" key="1">
    <source>
        <dbReference type="EMBL" id="QJD97398.1"/>
    </source>
</evidence>
<organism evidence="1 2">
    <name type="scientific">Mucilaginibacter robiniae</name>
    <dbReference type="NCBI Taxonomy" id="2728022"/>
    <lineage>
        <taxon>Bacteria</taxon>
        <taxon>Pseudomonadati</taxon>
        <taxon>Bacteroidota</taxon>
        <taxon>Sphingobacteriia</taxon>
        <taxon>Sphingobacteriales</taxon>
        <taxon>Sphingobacteriaceae</taxon>
        <taxon>Mucilaginibacter</taxon>
    </lineage>
</organism>
<evidence type="ECO:0000313" key="2">
    <source>
        <dbReference type="Proteomes" id="UP000503278"/>
    </source>
</evidence>
<sequence>MASKIDINDLSRKVMYGVEKALKKLVKESAANNKDLVIADESGNIKTVQAKELLQSVYQNNTAL</sequence>
<dbReference type="KEGG" id="mrob:HH214_16735"/>
<reference evidence="1 2" key="1">
    <citation type="submission" date="2020-04" db="EMBL/GenBank/DDBJ databases">
        <title>Genome sequencing of novel species.</title>
        <authorList>
            <person name="Heo J."/>
            <person name="Kim S.-J."/>
            <person name="Kim J.-S."/>
            <person name="Hong S.-B."/>
            <person name="Kwon S.-W."/>
        </authorList>
    </citation>
    <scope>NUCLEOTIDE SEQUENCE [LARGE SCALE GENOMIC DNA]</scope>
    <source>
        <strain evidence="1 2">F39-2</strain>
    </source>
</reference>